<dbReference type="InterPro" id="IPR047976">
    <property type="entry name" value="Anti_VapB2-like"/>
</dbReference>
<dbReference type="Gene3D" id="2.10.260.10">
    <property type="match status" value="1"/>
</dbReference>
<gene>
    <name evidence="1" type="primary">vapB</name>
    <name evidence="1" type="ORF">ABWT76_005148</name>
</gene>
<dbReference type="SUPFAM" id="SSF89447">
    <property type="entry name" value="AbrB/MazE/MraZ-like"/>
    <property type="match status" value="1"/>
</dbReference>
<sequence length="77" mass="8908">MNLAKIVQNGNTQSLILPDEFHLEGDEVYIKKVGTALVVIPKNNPWQPLFDSLSLFSEDFMETREQPKLETREDIFE</sequence>
<accession>A0AAU8JDY1</accession>
<organism evidence="1">
    <name type="scientific">Planktothricoides raciborskii GIHE-MW2</name>
    <dbReference type="NCBI Taxonomy" id="2792601"/>
    <lineage>
        <taxon>Bacteria</taxon>
        <taxon>Bacillati</taxon>
        <taxon>Cyanobacteriota</taxon>
        <taxon>Cyanophyceae</taxon>
        <taxon>Oscillatoriophycideae</taxon>
        <taxon>Oscillatoriales</taxon>
        <taxon>Oscillatoriaceae</taxon>
        <taxon>Planktothricoides</taxon>
    </lineage>
</organism>
<dbReference type="PANTHER" id="PTHR37550:SF3">
    <property type="entry name" value="ANTITOXIN VAPB1"/>
    <property type="match status" value="1"/>
</dbReference>
<dbReference type="NCBIfam" id="NF040493">
    <property type="entry name" value="TA_anti_VapB"/>
    <property type="match status" value="1"/>
</dbReference>
<proteinExistence type="predicted"/>
<evidence type="ECO:0000313" key="1">
    <source>
        <dbReference type="EMBL" id="XCM36390.1"/>
    </source>
</evidence>
<dbReference type="InterPro" id="IPR051734">
    <property type="entry name" value="VapB_TA_antitoxins"/>
</dbReference>
<dbReference type="AlphaFoldDB" id="A0AAU8JDY1"/>
<dbReference type="InterPro" id="IPR037914">
    <property type="entry name" value="SpoVT-AbrB_sf"/>
</dbReference>
<dbReference type="RefSeq" id="WP_054464885.1">
    <property type="nucleotide sequence ID" value="NZ_CP159837.1"/>
</dbReference>
<name>A0AAU8JDY1_9CYAN</name>
<protein>
    <submittedName>
        <fullName evidence="1">Type II toxin-antitoxin system VapB family antitoxin</fullName>
    </submittedName>
</protein>
<dbReference type="PANTHER" id="PTHR37550">
    <property type="entry name" value="ANTITOXIN VAPB1"/>
    <property type="match status" value="1"/>
</dbReference>
<dbReference type="EMBL" id="CP159837">
    <property type="protein sequence ID" value="XCM36390.1"/>
    <property type="molecule type" value="Genomic_DNA"/>
</dbReference>
<reference evidence="1" key="1">
    <citation type="submission" date="2024-07" db="EMBL/GenBank/DDBJ databases">
        <authorList>
            <person name="Kim Y.J."/>
            <person name="Jeong J.Y."/>
        </authorList>
    </citation>
    <scope>NUCLEOTIDE SEQUENCE</scope>
    <source>
        <strain evidence="1">GIHE-MW2</strain>
    </source>
</reference>